<protein>
    <recommendedName>
        <fullName evidence="4">Histone-lysine N-methyltransferase SETMAR</fullName>
    </recommendedName>
</protein>
<evidence type="ECO:0000313" key="3">
    <source>
        <dbReference type="Proteomes" id="UP000299102"/>
    </source>
</evidence>
<evidence type="ECO:0008006" key="4">
    <source>
        <dbReference type="Google" id="ProtNLM"/>
    </source>
</evidence>
<reference evidence="2 3" key="1">
    <citation type="journal article" date="2019" name="Commun. Biol.">
        <title>The bagworm genome reveals a unique fibroin gene that provides high tensile strength.</title>
        <authorList>
            <person name="Kono N."/>
            <person name="Nakamura H."/>
            <person name="Ohtoshi R."/>
            <person name="Tomita M."/>
            <person name="Numata K."/>
            <person name="Arakawa K."/>
        </authorList>
    </citation>
    <scope>NUCLEOTIDE SEQUENCE [LARGE SCALE GENOMIC DNA]</scope>
</reference>
<name>A0A4C1XQT2_EUMVA</name>
<feature type="compositionally biased region" description="Basic residues" evidence="1">
    <location>
        <begin position="152"/>
        <end position="164"/>
    </location>
</feature>
<dbReference type="EMBL" id="BGZK01000900">
    <property type="protein sequence ID" value="GBP64529.1"/>
    <property type="molecule type" value="Genomic_DNA"/>
</dbReference>
<evidence type="ECO:0000256" key="1">
    <source>
        <dbReference type="SAM" id="MobiDB-lite"/>
    </source>
</evidence>
<feature type="region of interest" description="Disordered" evidence="1">
    <location>
        <begin position="152"/>
        <end position="172"/>
    </location>
</feature>
<dbReference type="Proteomes" id="UP000299102">
    <property type="component" value="Unassembled WGS sequence"/>
</dbReference>
<dbReference type="OrthoDB" id="10017160at2759"/>
<sequence>MSGRARRRPFPERCILVASCPPVRARRACPPLTYFSRCPFQTGSDCRAGWSHTNLTDDVREERSSPTTTEDNFSAVRLMTDTDKTVTYQQIRTSLGIGFFFIIIHASSHAPKQMFDIEILAHPPYNADLTRCDFYLFPKIKKKNFEESGLRSPRKQWLHMKRPSKQPVCASG</sequence>
<accession>A0A4C1XQT2</accession>
<comment type="caution">
    <text evidence="2">The sequence shown here is derived from an EMBL/GenBank/DDBJ whole genome shotgun (WGS) entry which is preliminary data.</text>
</comment>
<keyword evidence="3" id="KW-1185">Reference proteome</keyword>
<proteinExistence type="predicted"/>
<gene>
    <name evidence="2" type="ORF">EVAR_53028_1</name>
</gene>
<organism evidence="2 3">
    <name type="scientific">Eumeta variegata</name>
    <name type="common">Bagworm moth</name>
    <name type="synonym">Eumeta japonica</name>
    <dbReference type="NCBI Taxonomy" id="151549"/>
    <lineage>
        <taxon>Eukaryota</taxon>
        <taxon>Metazoa</taxon>
        <taxon>Ecdysozoa</taxon>
        <taxon>Arthropoda</taxon>
        <taxon>Hexapoda</taxon>
        <taxon>Insecta</taxon>
        <taxon>Pterygota</taxon>
        <taxon>Neoptera</taxon>
        <taxon>Endopterygota</taxon>
        <taxon>Lepidoptera</taxon>
        <taxon>Glossata</taxon>
        <taxon>Ditrysia</taxon>
        <taxon>Tineoidea</taxon>
        <taxon>Psychidae</taxon>
        <taxon>Oiketicinae</taxon>
        <taxon>Eumeta</taxon>
    </lineage>
</organism>
<dbReference type="AlphaFoldDB" id="A0A4C1XQT2"/>
<evidence type="ECO:0000313" key="2">
    <source>
        <dbReference type="EMBL" id="GBP64529.1"/>
    </source>
</evidence>